<sequence>MSSSPSFANRVQDRHVGPCQLLTLPTPVENFVSFKASFVTNPDFAAGDDIRQDLAVALLDKGTASRDRFEIARVLEDRGAKISISSDGLYIDISGKALTDDFAVVLDVLSEMLQEPLFDPKEFEKARASTIADLQRQLEQTSSQAAGALSRRLFPEDHPNYTPPTEELIEQAQALTLDEVRDYYNRHVGATDFRMAVVGDLDHKSVEESVLAAFSDWEPHESEAVHAREASPQEPGRSLVPMADRSNVDVRIGHPLDFYRDSDDYEAFYVANYILGGNFSARLMNQVRDEQGLTYHIGSSMSGVTVSHQGAWRTVVTLSSESLERGIEATIDVIRDFVEHGPTAEELATVKETITGSFVVGLATTGNLAQTLLTNAERGFDVEYIDRFPELIEGVTLEEVTEVTQRHLHPDRLHVGAAGTLPEPVRAE</sequence>
<comment type="caution">
    <text evidence="3">The sequence shown here is derived from an EMBL/GenBank/DDBJ whole genome shotgun (WGS) entry which is preliminary data.</text>
</comment>
<dbReference type="RefSeq" id="WP_098074169.1">
    <property type="nucleotide sequence ID" value="NZ_PDEQ01000001.1"/>
</dbReference>
<dbReference type="Pfam" id="PF05193">
    <property type="entry name" value="Peptidase_M16_C"/>
    <property type="match status" value="1"/>
</dbReference>
<feature type="domain" description="Peptidase M16 N-terminal" evidence="1">
    <location>
        <begin position="61"/>
        <end position="145"/>
    </location>
</feature>
<dbReference type="InterPro" id="IPR050361">
    <property type="entry name" value="MPP/UQCRC_Complex"/>
</dbReference>
<dbReference type="SUPFAM" id="SSF63411">
    <property type="entry name" value="LuxS/MPP-like metallohydrolase"/>
    <property type="match status" value="2"/>
</dbReference>
<organism evidence="3 4">
    <name type="scientific">Longibacter salinarum</name>
    <dbReference type="NCBI Taxonomy" id="1850348"/>
    <lineage>
        <taxon>Bacteria</taxon>
        <taxon>Pseudomonadati</taxon>
        <taxon>Rhodothermota</taxon>
        <taxon>Rhodothermia</taxon>
        <taxon>Rhodothermales</taxon>
        <taxon>Salisaetaceae</taxon>
        <taxon>Longibacter</taxon>
    </lineage>
</organism>
<dbReference type="GO" id="GO:0046872">
    <property type="term" value="F:metal ion binding"/>
    <property type="evidence" value="ECO:0007669"/>
    <property type="project" value="InterPro"/>
</dbReference>
<name>A0A2A8D2U7_9BACT</name>
<evidence type="ECO:0000259" key="2">
    <source>
        <dbReference type="Pfam" id="PF05193"/>
    </source>
</evidence>
<dbReference type="Gene3D" id="3.30.830.10">
    <property type="entry name" value="Metalloenzyme, LuxS/M16 peptidase-like"/>
    <property type="match status" value="2"/>
</dbReference>
<dbReference type="PANTHER" id="PTHR11851:SF224">
    <property type="entry name" value="PROCESSING PROTEASE"/>
    <property type="match status" value="1"/>
</dbReference>
<dbReference type="Proteomes" id="UP000220102">
    <property type="component" value="Unassembled WGS sequence"/>
</dbReference>
<feature type="domain" description="Peptidase M16 C-terminal" evidence="2">
    <location>
        <begin position="175"/>
        <end position="352"/>
    </location>
</feature>
<evidence type="ECO:0000313" key="3">
    <source>
        <dbReference type="EMBL" id="PEN15269.1"/>
    </source>
</evidence>
<dbReference type="InterPro" id="IPR011249">
    <property type="entry name" value="Metalloenz_LuxS/M16"/>
</dbReference>
<dbReference type="PANTHER" id="PTHR11851">
    <property type="entry name" value="METALLOPROTEASE"/>
    <property type="match status" value="1"/>
</dbReference>
<dbReference type="Pfam" id="PF00675">
    <property type="entry name" value="Peptidase_M16"/>
    <property type="match status" value="1"/>
</dbReference>
<dbReference type="InterPro" id="IPR011765">
    <property type="entry name" value="Pept_M16_N"/>
</dbReference>
<dbReference type="OrthoDB" id="9811314at2"/>
<proteinExistence type="predicted"/>
<gene>
    <name evidence="3" type="ORF">CRI94_03040</name>
</gene>
<keyword evidence="4" id="KW-1185">Reference proteome</keyword>
<accession>A0A2A8D2U7</accession>
<evidence type="ECO:0000259" key="1">
    <source>
        <dbReference type="Pfam" id="PF00675"/>
    </source>
</evidence>
<evidence type="ECO:0000313" key="4">
    <source>
        <dbReference type="Proteomes" id="UP000220102"/>
    </source>
</evidence>
<dbReference type="EMBL" id="PDEQ01000001">
    <property type="protein sequence ID" value="PEN15269.1"/>
    <property type="molecule type" value="Genomic_DNA"/>
</dbReference>
<protein>
    <submittedName>
        <fullName evidence="3">Peptidase M16</fullName>
    </submittedName>
</protein>
<dbReference type="AlphaFoldDB" id="A0A2A8D2U7"/>
<dbReference type="InterPro" id="IPR007863">
    <property type="entry name" value="Peptidase_M16_C"/>
</dbReference>
<reference evidence="3 4" key="1">
    <citation type="submission" date="2017-10" db="EMBL/GenBank/DDBJ databases">
        <title>Draft genome of Longibacter Salinarum.</title>
        <authorList>
            <person name="Goh K.M."/>
            <person name="Shamsir M.S."/>
            <person name="Lim S.W."/>
        </authorList>
    </citation>
    <scope>NUCLEOTIDE SEQUENCE [LARGE SCALE GENOMIC DNA]</scope>
    <source>
        <strain evidence="3 4">KCTC 52045</strain>
    </source>
</reference>